<comment type="caution">
    <text evidence="2">The sequence shown here is derived from an EMBL/GenBank/DDBJ whole genome shotgun (WGS) entry which is preliminary data.</text>
</comment>
<name>A0ABD1UD77_9LAMI</name>
<accession>A0ABD1UD77</accession>
<protein>
    <submittedName>
        <fullName evidence="2">Uncharacterized protein</fullName>
    </submittedName>
</protein>
<dbReference type="AlphaFoldDB" id="A0ABD1UD77"/>
<gene>
    <name evidence="2" type="ORF">Fot_26859</name>
</gene>
<evidence type="ECO:0000256" key="1">
    <source>
        <dbReference type="SAM" id="MobiDB-lite"/>
    </source>
</evidence>
<evidence type="ECO:0000313" key="3">
    <source>
        <dbReference type="Proteomes" id="UP001604277"/>
    </source>
</evidence>
<feature type="compositionally biased region" description="Basic and acidic residues" evidence="1">
    <location>
        <begin position="100"/>
        <end position="110"/>
    </location>
</feature>
<evidence type="ECO:0000313" key="2">
    <source>
        <dbReference type="EMBL" id="KAL2522936.1"/>
    </source>
</evidence>
<dbReference type="EMBL" id="JBFOLJ010000007">
    <property type="protein sequence ID" value="KAL2522936.1"/>
    <property type="molecule type" value="Genomic_DNA"/>
</dbReference>
<feature type="region of interest" description="Disordered" evidence="1">
    <location>
        <begin position="82"/>
        <end position="110"/>
    </location>
</feature>
<keyword evidence="3" id="KW-1185">Reference proteome</keyword>
<organism evidence="2 3">
    <name type="scientific">Forsythia ovata</name>
    <dbReference type="NCBI Taxonomy" id="205694"/>
    <lineage>
        <taxon>Eukaryota</taxon>
        <taxon>Viridiplantae</taxon>
        <taxon>Streptophyta</taxon>
        <taxon>Embryophyta</taxon>
        <taxon>Tracheophyta</taxon>
        <taxon>Spermatophyta</taxon>
        <taxon>Magnoliopsida</taxon>
        <taxon>eudicotyledons</taxon>
        <taxon>Gunneridae</taxon>
        <taxon>Pentapetalae</taxon>
        <taxon>asterids</taxon>
        <taxon>lamiids</taxon>
        <taxon>Lamiales</taxon>
        <taxon>Oleaceae</taxon>
        <taxon>Forsythieae</taxon>
        <taxon>Forsythia</taxon>
    </lineage>
</organism>
<proteinExistence type="predicted"/>
<reference evidence="3" key="1">
    <citation type="submission" date="2024-07" db="EMBL/GenBank/DDBJ databases">
        <title>Two chromosome-level genome assemblies of Korean endemic species Abeliophyllum distichum and Forsythia ovata (Oleaceae).</title>
        <authorList>
            <person name="Jang H."/>
        </authorList>
    </citation>
    <scope>NUCLEOTIDE SEQUENCE [LARGE SCALE GENOMIC DNA]</scope>
</reference>
<dbReference type="Proteomes" id="UP001604277">
    <property type="component" value="Unassembled WGS sequence"/>
</dbReference>
<sequence length="110" mass="12400">MAESAARNQGGAQNKTYFSLKYCESLSWGWPVDSLPQVPATRAHPSIYNPSGQEISDTGKRIKEIGKVVLRLENGHKSTLVREREKEVEVTTKSTLTQTTDRRRGERPKE</sequence>